<reference evidence="12" key="2">
    <citation type="submission" date="2019-02" db="EMBL/GenBank/DDBJ databases">
        <title>Granulicella sibirica sp. nov., a psychrotolerant acidobacterium isolated from an organic soil layer in forested tundra, West Siberia.</title>
        <authorList>
            <person name="Oshkin I.Y."/>
            <person name="Kulichevskaya I.S."/>
            <person name="Rijpstra W.I.C."/>
            <person name="Sinninghe Damste J.S."/>
            <person name="Rakitin A.L."/>
            <person name="Ravin N.V."/>
            <person name="Dedysh S.N."/>
        </authorList>
    </citation>
    <scope>NUCLEOTIDE SEQUENCE [LARGE SCALE GENOMIC DNA]</scope>
    <source>
        <strain evidence="12">AF10</strain>
    </source>
</reference>
<comment type="catalytic activity">
    <reaction evidence="1">
        <text>Hydrolysis of terminal non-reducing N-acetyl-D-hexosamine residues in N-acetyl-beta-D-hexosaminides.</text>
        <dbReference type="EC" id="3.2.1.52"/>
    </reaction>
</comment>
<dbReference type="SUPFAM" id="SSF51445">
    <property type="entry name" value="(Trans)glycosidases"/>
    <property type="match status" value="1"/>
</dbReference>
<dbReference type="InterPro" id="IPR017853">
    <property type="entry name" value="GH"/>
</dbReference>
<evidence type="ECO:0000256" key="2">
    <source>
        <dbReference type="ARBA" id="ARBA00006285"/>
    </source>
</evidence>
<dbReference type="Gene3D" id="3.30.379.10">
    <property type="entry name" value="Chitobiase/beta-hexosaminidase domain 2-like"/>
    <property type="match status" value="1"/>
</dbReference>
<feature type="active site" description="Proton donor" evidence="7">
    <location>
        <position position="347"/>
    </location>
</feature>
<sequence>MKRNLTNGTGLSNLAAYCTNPSVKTLVKRLLPLLATVSLFGAIHSRGQRAPFENDLMPLPSTLNVSGDPVAITSAFALSFKGATNPLLIASARQLLDRLEAQTLVQLDKNPRSSAEAILSIEVDDTSMTRPTLGVDESYSLDVNGAQGKVLLRAKTIFGAMHGFETFLQLVQPSPNGFVIPPVHIVDSPRFPWRGLMLDAGRRYMPVEQVLRTLDGMAAVKLNVLHWHLTEDFGFRIESKKFPQLHELGSEGQYYTQEEARNIVQYASARGIRVVPEFDIPGHSTAWFVGYPELAAAPGPYHVEHENKIFNAVMDPTRDSTYKFLDVLLGEMAGLFPDEYMHIGGDEAKTVDWMANPAIVIFMQKHSLKDGKALQAYFNLRVQAILKKHGKQMVGWDEILEPELSSDVIIQSWRGTEFLGNGARQGHRGFLSQPWYLDHMYSAAQMYAADPLPEGNTLSPAQAKLVLGGEACMWSNHLSWINEESRIWPRSAVVAERLWSPATARDTVDMYRRLDATSLRLDAIGVNHLVEPQRAFRQMAGSEEGARKLALFTSILQPVDYRERSKEQHPSTVTPVGHLADFTAPDPSPRRTLPILVDAYLHDRNPEKHEAYRTQLHGIFMSWLASSSAVNALAATRPLIAEVSQRRGELPQLAFLGLEAMAYIESRNAPTSDWLTTQKEVLSRASLHKELLDFVILDPLNDLLKASEQSQKSQ</sequence>
<dbReference type="Gene3D" id="3.20.20.80">
    <property type="entry name" value="Glycosidases"/>
    <property type="match status" value="1"/>
</dbReference>
<evidence type="ECO:0000256" key="3">
    <source>
        <dbReference type="ARBA" id="ARBA00012663"/>
    </source>
</evidence>
<evidence type="ECO:0000313" key="11">
    <source>
        <dbReference type="EMBL" id="RXH54606.1"/>
    </source>
</evidence>
<dbReference type="GO" id="GO:0030203">
    <property type="term" value="P:glycosaminoglycan metabolic process"/>
    <property type="evidence" value="ECO:0007669"/>
    <property type="project" value="TreeGrafter"/>
</dbReference>
<evidence type="ECO:0000256" key="6">
    <source>
        <dbReference type="ARBA" id="ARBA00023295"/>
    </source>
</evidence>
<evidence type="ECO:0000259" key="9">
    <source>
        <dbReference type="Pfam" id="PF00728"/>
    </source>
</evidence>
<keyword evidence="4" id="KW-0378">Hydrolase</keyword>
<gene>
    <name evidence="11" type="ORF">GRAN_3710</name>
</gene>
<dbReference type="EC" id="3.2.1.52" evidence="3"/>
<dbReference type="OrthoDB" id="1098018at2"/>
<dbReference type="PANTHER" id="PTHR22600:SF57">
    <property type="entry name" value="BETA-N-ACETYLHEXOSAMINIDASE"/>
    <property type="match status" value="1"/>
</dbReference>
<dbReference type="InterPro" id="IPR029018">
    <property type="entry name" value="Hex-like_dom2"/>
</dbReference>
<keyword evidence="5" id="KW-0325">Glycoprotein</keyword>
<keyword evidence="12" id="KW-1185">Reference proteome</keyword>
<dbReference type="Pfam" id="PF00728">
    <property type="entry name" value="Glyco_hydro_20"/>
    <property type="match status" value="1"/>
</dbReference>
<comment type="similarity">
    <text evidence="2">Belongs to the glycosyl hydrolase 20 family.</text>
</comment>
<protein>
    <recommendedName>
        <fullName evidence="3">beta-N-acetylhexosaminidase</fullName>
        <ecNumber evidence="3">3.2.1.52</ecNumber>
    </recommendedName>
</protein>
<dbReference type="InterPro" id="IPR015883">
    <property type="entry name" value="Glyco_hydro_20_cat"/>
</dbReference>
<dbReference type="RefSeq" id="WP_128914367.1">
    <property type="nucleotide sequence ID" value="NZ_RDSM01000003.1"/>
</dbReference>
<dbReference type="InterPro" id="IPR025705">
    <property type="entry name" value="Beta_hexosaminidase_sua/sub"/>
</dbReference>
<dbReference type="Proteomes" id="UP000289437">
    <property type="component" value="Unassembled WGS sequence"/>
</dbReference>
<evidence type="ECO:0000259" key="10">
    <source>
        <dbReference type="Pfam" id="PF14845"/>
    </source>
</evidence>
<dbReference type="EMBL" id="RDSM01000003">
    <property type="protein sequence ID" value="RXH54606.1"/>
    <property type="molecule type" value="Genomic_DNA"/>
</dbReference>
<evidence type="ECO:0000256" key="4">
    <source>
        <dbReference type="ARBA" id="ARBA00022801"/>
    </source>
</evidence>
<feature type="domain" description="Glycoside hydrolase family 20 catalytic" evidence="9">
    <location>
        <begin position="191"/>
        <end position="501"/>
    </location>
</feature>
<keyword evidence="6" id="KW-0326">Glycosidase</keyword>
<dbReference type="PANTHER" id="PTHR22600">
    <property type="entry name" value="BETA-HEXOSAMINIDASE"/>
    <property type="match status" value="1"/>
</dbReference>
<dbReference type="SUPFAM" id="SSF55545">
    <property type="entry name" value="beta-N-acetylhexosaminidase-like domain"/>
    <property type="match status" value="1"/>
</dbReference>
<evidence type="ECO:0000313" key="12">
    <source>
        <dbReference type="Proteomes" id="UP000289437"/>
    </source>
</evidence>
<name>A0A4Q0SZT1_9BACT</name>
<evidence type="ECO:0000256" key="8">
    <source>
        <dbReference type="SAM" id="MobiDB-lite"/>
    </source>
</evidence>
<feature type="region of interest" description="Disordered" evidence="8">
    <location>
        <begin position="563"/>
        <end position="585"/>
    </location>
</feature>
<evidence type="ECO:0000256" key="7">
    <source>
        <dbReference type="PIRSR" id="PIRSR625705-1"/>
    </source>
</evidence>
<dbReference type="PRINTS" id="PR00738">
    <property type="entry name" value="GLHYDRLASE20"/>
</dbReference>
<dbReference type="GO" id="GO:0016020">
    <property type="term" value="C:membrane"/>
    <property type="evidence" value="ECO:0007669"/>
    <property type="project" value="TreeGrafter"/>
</dbReference>
<accession>A0A4Q0SZT1</accession>
<dbReference type="AlphaFoldDB" id="A0A4Q0SZT1"/>
<proteinExistence type="inferred from homology"/>
<dbReference type="GO" id="GO:0005975">
    <property type="term" value="P:carbohydrate metabolic process"/>
    <property type="evidence" value="ECO:0007669"/>
    <property type="project" value="InterPro"/>
</dbReference>
<evidence type="ECO:0000256" key="5">
    <source>
        <dbReference type="ARBA" id="ARBA00023180"/>
    </source>
</evidence>
<comment type="caution">
    <text evidence="11">The sequence shown here is derived from an EMBL/GenBank/DDBJ whole genome shotgun (WGS) entry which is preliminary data.</text>
</comment>
<reference evidence="11 12" key="1">
    <citation type="submission" date="2018-11" db="EMBL/GenBank/DDBJ databases">
        <authorList>
            <person name="Mardanov A.V."/>
            <person name="Ravin N.V."/>
            <person name="Dedysh S.N."/>
        </authorList>
    </citation>
    <scope>NUCLEOTIDE SEQUENCE [LARGE SCALE GENOMIC DNA]</scope>
    <source>
        <strain evidence="11 12">AF10</strain>
    </source>
</reference>
<feature type="domain" description="Beta-hexosaminidase eukaryotic type N-terminal" evidence="10">
    <location>
        <begin position="108"/>
        <end position="170"/>
    </location>
</feature>
<dbReference type="Pfam" id="PF14845">
    <property type="entry name" value="Glycohydro_20b2"/>
    <property type="match status" value="1"/>
</dbReference>
<organism evidence="11 12">
    <name type="scientific">Granulicella sibirica</name>
    <dbReference type="NCBI Taxonomy" id="2479048"/>
    <lineage>
        <taxon>Bacteria</taxon>
        <taxon>Pseudomonadati</taxon>
        <taxon>Acidobacteriota</taxon>
        <taxon>Terriglobia</taxon>
        <taxon>Terriglobales</taxon>
        <taxon>Acidobacteriaceae</taxon>
        <taxon>Granulicella</taxon>
    </lineage>
</organism>
<evidence type="ECO:0000256" key="1">
    <source>
        <dbReference type="ARBA" id="ARBA00001231"/>
    </source>
</evidence>
<dbReference type="InterPro" id="IPR029019">
    <property type="entry name" value="HEX_eukaryotic_N"/>
</dbReference>
<dbReference type="GO" id="GO:0004563">
    <property type="term" value="F:beta-N-acetylhexosaminidase activity"/>
    <property type="evidence" value="ECO:0007669"/>
    <property type="project" value="UniProtKB-EC"/>
</dbReference>